<dbReference type="SUPFAM" id="SSF55729">
    <property type="entry name" value="Acyl-CoA N-acyltransferases (Nat)"/>
    <property type="match status" value="1"/>
</dbReference>
<reference evidence="3" key="1">
    <citation type="submission" date="2011-02" db="EMBL/GenBank/DDBJ databases">
        <title>Complete sequence of Spirochaeta sp. Buddy.</title>
        <authorList>
            <person name="Lucas S."/>
            <person name="Copeland A."/>
            <person name="Lapidus A."/>
            <person name="Cheng J.-F."/>
            <person name="Goodwin L."/>
            <person name="Pitluck S."/>
            <person name="Zeytun A."/>
            <person name="Detter J.C."/>
            <person name="Han C."/>
            <person name="Tapia R."/>
            <person name="Land M."/>
            <person name="Hauser L."/>
            <person name="Kyrpides N."/>
            <person name="Ivanova N."/>
            <person name="Mikhailova N."/>
            <person name="Pagani I."/>
            <person name="Ritalahti K.M."/>
            <person name="Loeffler F.E."/>
            <person name="Woyke T."/>
        </authorList>
    </citation>
    <scope>NUCLEOTIDE SEQUENCE [LARGE SCALE GENOMIC DNA]</scope>
    <source>
        <strain evidence="3">ATCC BAA-1886 / DSM 22777 / Buddy</strain>
    </source>
</reference>
<dbReference type="RefSeq" id="WP_013605865.1">
    <property type="nucleotide sequence ID" value="NC_015152.1"/>
</dbReference>
<dbReference type="EMBL" id="CP002541">
    <property type="protein sequence ID" value="ADY12012.1"/>
    <property type="molecule type" value="Genomic_DNA"/>
</dbReference>
<dbReference type="InterPro" id="IPR000182">
    <property type="entry name" value="GNAT_dom"/>
</dbReference>
<evidence type="ECO:0000313" key="3">
    <source>
        <dbReference type="Proteomes" id="UP000008466"/>
    </source>
</evidence>
<dbReference type="AlphaFoldDB" id="F0RXG2"/>
<dbReference type="PROSITE" id="PS51186">
    <property type="entry name" value="GNAT"/>
    <property type="match status" value="1"/>
</dbReference>
<keyword evidence="3" id="KW-1185">Reference proteome</keyword>
<feature type="domain" description="N-acetyltransferase" evidence="1">
    <location>
        <begin position="1"/>
        <end position="142"/>
    </location>
</feature>
<dbReference type="eggNOG" id="COG4552">
    <property type="taxonomic scope" value="Bacteria"/>
</dbReference>
<protein>
    <recommendedName>
        <fullName evidence="1">N-acetyltransferase domain-containing protein</fullName>
    </recommendedName>
</protein>
<gene>
    <name evidence="2" type="ordered locus">SpiBuddy_0170</name>
</gene>
<accession>F0RXG2</accession>
<evidence type="ECO:0000313" key="2">
    <source>
        <dbReference type="EMBL" id="ADY12012.1"/>
    </source>
</evidence>
<dbReference type="KEGG" id="sbu:SpiBuddy_0170"/>
<evidence type="ECO:0000259" key="1">
    <source>
        <dbReference type="PROSITE" id="PS51186"/>
    </source>
</evidence>
<dbReference type="Proteomes" id="UP000008466">
    <property type="component" value="Chromosome"/>
</dbReference>
<dbReference type="Pfam" id="PF13527">
    <property type="entry name" value="Acetyltransf_9"/>
    <property type="match status" value="1"/>
</dbReference>
<dbReference type="STRING" id="158189.SpiBuddy_0170"/>
<name>F0RXG2_SPHGB</name>
<dbReference type="InterPro" id="IPR016181">
    <property type="entry name" value="Acyl_CoA_acyltransferase"/>
</dbReference>
<proteinExistence type="predicted"/>
<dbReference type="HOGENOM" id="CLU_1077298_0_0_12"/>
<sequence>MIIEQANSGDFIELKNLWSAVFSEDPTFLEHFFSTRFAAHTIYVARIDDHIVSALHALACQYMQQGTIHPCSYIVGAATYASYRKQGIMGKLLAATQQAYTHPITLFPAVRPFYEANGYYTTSSVLSFPLEGCAALSPTLIPLDFQQLDSLYRNEHALHGCLLRDEEAWKFLTDGYQTLCVEDGYAFISEGKAVEACARTEKAARELVGILAASCITEVYTLDHSLIATMLDREKAVPIPMGMSTDITMHGVYIAEQY</sequence>
<organism evidence="2 3">
    <name type="scientific">Sphaerochaeta globosa (strain ATCC BAA-1886 / DSM 22777 / Buddy)</name>
    <name type="common">Spirochaeta sp. (strain Buddy)</name>
    <dbReference type="NCBI Taxonomy" id="158189"/>
    <lineage>
        <taxon>Bacteria</taxon>
        <taxon>Pseudomonadati</taxon>
        <taxon>Spirochaetota</taxon>
        <taxon>Spirochaetia</taxon>
        <taxon>Spirochaetales</taxon>
        <taxon>Sphaerochaetaceae</taxon>
        <taxon>Sphaerochaeta</taxon>
    </lineage>
</organism>
<dbReference type="OrthoDB" id="9804948at2"/>
<dbReference type="Gene3D" id="3.40.630.30">
    <property type="match status" value="1"/>
</dbReference>
<dbReference type="GO" id="GO:0016747">
    <property type="term" value="F:acyltransferase activity, transferring groups other than amino-acyl groups"/>
    <property type="evidence" value="ECO:0007669"/>
    <property type="project" value="InterPro"/>
</dbReference>